<comment type="cofactor">
    <cofactor evidence="1">
        <name>FAD</name>
        <dbReference type="ChEBI" id="CHEBI:57692"/>
    </cofactor>
</comment>
<dbReference type="Pfam" id="PF13450">
    <property type="entry name" value="NAD_binding_8"/>
    <property type="match status" value="1"/>
</dbReference>
<dbReference type="KEGG" id="dfa:DFA_01059"/>
<dbReference type="OrthoDB" id="437369at2759"/>
<dbReference type="InterPro" id="IPR003038">
    <property type="entry name" value="DAD/Ost2"/>
</dbReference>
<evidence type="ECO:0000256" key="8">
    <source>
        <dbReference type="ARBA" id="ARBA00022729"/>
    </source>
</evidence>
<accession>F4PQL7</accession>
<keyword evidence="7 16" id="KW-0812">Transmembrane</keyword>
<dbReference type="STRING" id="1054147.F4PQL7"/>
<dbReference type="Pfam" id="PF07156">
    <property type="entry name" value="Prenylcys_lyase"/>
    <property type="match status" value="1"/>
</dbReference>
<dbReference type="InterPro" id="IPR036188">
    <property type="entry name" value="FAD/NAD-bd_sf"/>
</dbReference>
<keyword evidence="12" id="KW-0560">Oxidoreductase</keyword>
<dbReference type="EMBL" id="GL883010">
    <property type="protein sequence ID" value="EGG21184.1"/>
    <property type="molecule type" value="Genomic_DNA"/>
</dbReference>
<evidence type="ECO:0000256" key="1">
    <source>
        <dbReference type="ARBA" id="ARBA00001974"/>
    </source>
</evidence>
<gene>
    <name evidence="18" type="ORF">DFA_01059</name>
</gene>
<dbReference type="OMA" id="SIGIWDG"/>
<evidence type="ECO:0000256" key="15">
    <source>
        <dbReference type="SAM" id="MobiDB-lite"/>
    </source>
</evidence>
<evidence type="ECO:0000256" key="12">
    <source>
        <dbReference type="ARBA" id="ARBA00023002"/>
    </source>
</evidence>
<evidence type="ECO:0000256" key="14">
    <source>
        <dbReference type="ARBA" id="ARBA00023180"/>
    </source>
</evidence>
<dbReference type="Gene3D" id="3.50.50.60">
    <property type="entry name" value="FAD/NAD(P)-binding domain"/>
    <property type="match status" value="1"/>
</dbReference>
<keyword evidence="11 16" id="KW-1133">Transmembrane helix</keyword>
<evidence type="ECO:0000256" key="4">
    <source>
        <dbReference type="ARBA" id="ARBA00009386"/>
    </source>
</evidence>
<dbReference type="GeneID" id="14874183"/>
<comment type="similarity">
    <text evidence="4">Belongs to the DAD/OST2 family.</text>
</comment>
<comment type="subcellular location">
    <subcellularLocation>
        <location evidence="2">Endoplasmic reticulum membrane</location>
        <topology evidence="2">Multi-pass membrane protein</topology>
    </subcellularLocation>
</comment>
<evidence type="ECO:0000256" key="6">
    <source>
        <dbReference type="ARBA" id="ARBA00022630"/>
    </source>
</evidence>
<keyword evidence="9" id="KW-0256">Endoplasmic reticulum</keyword>
<evidence type="ECO:0000256" key="3">
    <source>
        <dbReference type="ARBA" id="ARBA00004922"/>
    </source>
</evidence>
<evidence type="ECO:0000313" key="18">
    <source>
        <dbReference type="EMBL" id="EGG21184.1"/>
    </source>
</evidence>
<dbReference type="Pfam" id="PF02109">
    <property type="entry name" value="DAD"/>
    <property type="match status" value="1"/>
</dbReference>
<feature type="transmembrane region" description="Helical" evidence="16">
    <location>
        <begin position="29"/>
        <end position="53"/>
    </location>
</feature>
<keyword evidence="13 16" id="KW-0472">Membrane</keyword>
<organism evidence="18 19">
    <name type="scientific">Cavenderia fasciculata</name>
    <name type="common">Slime mold</name>
    <name type="synonym">Dictyostelium fasciculatum</name>
    <dbReference type="NCBI Taxonomy" id="261658"/>
    <lineage>
        <taxon>Eukaryota</taxon>
        <taxon>Amoebozoa</taxon>
        <taxon>Evosea</taxon>
        <taxon>Eumycetozoa</taxon>
        <taxon>Dictyostelia</taxon>
        <taxon>Acytosteliales</taxon>
        <taxon>Cavenderiaceae</taxon>
        <taxon>Cavenderia</taxon>
    </lineage>
</organism>
<evidence type="ECO:0000256" key="16">
    <source>
        <dbReference type="SAM" id="Phobius"/>
    </source>
</evidence>
<evidence type="ECO:0000259" key="17">
    <source>
        <dbReference type="Pfam" id="PF07156"/>
    </source>
</evidence>
<evidence type="ECO:0000256" key="10">
    <source>
        <dbReference type="ARBA" id="ARBA00022827"/>
    </source>
</evidence>
<evidence type="ECO:0000256" key="5">
    <source>
        <dbReference type="ARBA" id="ARBA00009967"/>
    </source>
</evidence>
<protein>
    <recommendedName>
        <fullName evidence="17">Prenylcysteine lyase domain-containing protein</fullName>
    </recommendedName>
</protein>
<keyword evidence="6" id="KW-0285">Flavoprotein</keyword>
<evidence type="ECO:0000313" key="19">
    <source>
        <dbReference type="Proteomes" id="UP000007797"/>
    </source>
</evidence>
<dbReference type="SUPFAM" id="SSF51905">
    <property type="entry name" value="FAD/NAD(P)-binding domain"/>
    <property type="match status" value="1"/>
</dbReference>
<dbReference type="GO" id="GO:0001735">
    <property type="term" value="F:prenylcysteine oxidase activity"/>
    <property type="evidence" value="ECO:0007669"/>
    <property type="project" value="InterPro"/>
</dbReference>
<dbReference type="GO" id="GO:0008250">
    <property type="term" value="C:oligosaccharyltransferase complex"/>
    <property type="evidence" value="ECO:0007669"/>
    <property type="project" value="InterPro"/>
</dbReference>
<evidence type="ECO:0000256" key="2">
    <source>
        <dbReference type="ARBA" id="ARBA00004477"/>
    </source>
</evidence>
<keyword evidence="10" id="KW-0274">FAD</keyword>
<dbReference type="GO" id="GO:0030327">
    <property type="term" value="P:prenylated protein catabolic process"/>
    <property type="evidence" value="ECO:0007669"/>
    <property type="project" value="TreeGrafter"/>
</dbReference>
<keyword evidence="8" id="KW-0732">Signal</keyword>
<dbReference type="AlphaFoldDB" id="F4PQL7"/>
<dbReference type="InterPro" id="IPR017046">
    <property type="entry name" value="Prenylcysteine_Oxase1"/>
</dbReference>
<evidence type="ECO:0000256" key="13">
    <source>
        <dbReference type="ARBA" id="ARBA00023136"/>
    </source>
</evidence>
<proteinExistence type="inferred from homology"/>
<evidence type="ECO:0000256" key="7">
    <source>
        <dbReference type="ARBA" id="ARBA00022692"/>
    </source>
</evidence>
<sequence length="597" mass="66899">MSSSTLTLGNIVSNFFETYKARTPAKLKFIDLFLTTTFITGVLVFAYCCLAGTHPFSAFLAAFISTVGSFVLAASLRVQVNPSNHFRNISFERAFADFLILFSINVVSSTRGDNIRIQKKSNQIGIIGSGIGGASCAYYLKRALGEKVDITVFEKENIVGGRAHVVHVDDEPVEIGGSIIHPLNENMNRLVHQLDLQTYHPESNSSYAIFNGKEIIFKENEYLSIIDKFKLLYNYRLAPIKFQVQRDKIVQQFLTSYGFIEPFETIQEFFDRILLPNITKVTAKQFMVDESGIGKEFIEDILSAAIRVNYNQEYDKIAAFAAFIALVGAESNLYAVKGGNYLVAKGCLEKSKSKVIHSMVKSVTKIQDGEHQYKVKTSDQKEYDFDIVIIATPLELSKVDIIGVDGIDSIPKRQFKTVHTYLIAAKSLNPTYFGLPADSVPPEHILTSHNTSIPFYVASRNPRGMLKDGKILFKIFSHLDLDDKLFSQVFIDHKTHVQKNWKAYPVLSPENSFPPIKLDESGGLYYINGFEHAVSTMETETIASKNVAKLITKSLITISDFYLPLFKRMDNIVDDSAPDNLNRPSTTHGSSFPKDEL</sequence>
<evidence type="ECO:0000256" key="9">
    <source>
        <dbReference type="ARBA" id="ARBA00022824"/>
    </source>
</evidence>
<dbReference type="RefSeq" id="XP_004359034.1">
    <property type="nucleotide sequence ID" value="XM_004358977.1"/>
</dbReference>
<dbReference type="GO" id="GO:0030328">
    <property type="term" value="P:prenylcysteine catabolic process"/>
    <property type="evidence" value="ECO:0007669"/>
    <property type="project" value="InterPro"/>
</dbReference>
<keyword evidence="14" id="KW-0325">Glycoprotein</keyword>
<evidence type="ECO:0000256" key="11">
    <source>
        <dbReference type="ARBA" id="ARBA00022989"/>
    </source>
</evidence>
<feature type="transmembrane region" description="Helical" evidence="16">
    <location>
        <begin position="59"/>
        <end position="78"/>
    </location>
</feature>
<comment type="pathway">
    <text evidence="3">Protein modification; protein glycosylation.</text>
</comment>
<feature type="region of interest" description="Disordered" evidence="15">
    <location>
        <begin position="576"/>
        <end position="597"/>
    </location>
</feature>
<dbReference type="UniPathway" id="UPA00378"/>
<dbReference type="PANTHER" id="PTHR15944">
    <property type="entry name" value="FARNESYLCYSTEINE LYASE"/>
    <property type="match status" value="1"/>
</dbReference>
<comment type="similarity">
    <text evidence="5">Belongs to the prenylcysteine oxidase family.</text>
</comment>
<reference evidence="19" key="1">
    <citation type="journal article" date="2011" name="Genome Res.">
        <title>Phylogeny-wide analysis of social amoeba genomes highlights ancient origins for complex intercellular communication.</title>
        <authorList>
            <person name="Heidel A.J."/>
            <person name="Lawal H.M."/>
            <person name="Felder M."/>
            <person name="Schilde C."/>
            <person name="Helps N.R."/>
            <person name="Tunggal B."/>
            <person name="Rivero F."/>
            <person name="John U."/>
            <person name="Schleicher M."/>
            <person name="Eichinger L."/>
            <person name="Platzer M."/>
            <person name="Noegel A.A."/>
            <person name="Schaap P."/>
            <person name="Gloeckner G."/>
        </authorList>
    </citation>
    <scope>NUCLEOTIDE SEQUENCE [LARGE SCALE GENOMIC DNA]</scope>
    <source>
        <strain evidence="19">SH3</strain>
    </source>
</reference>
<dbReference type="PANTHER" id="PTHR15944:SF0">
    <property type="entry name" value="PRENYLCYSTEINE LYASE DOMAIN-CONTAINING PROTEIN"/>
    <property type="match status" value="1"/>
</dbReference>
<dbReference type="InterPro" id="IPR010795">
    <property type="entry name" value="Prenylcys_lyase"/>
</dbReference>
<dbReference type="Proteomes" id="UP000007797">
    <property type="component" value="Unassembled WGS sequence"/>
</dbReference>
<feature type="domain" description="Prenylcysteine lyase" evidence="17">
    <location>
        <begin position="220"/>
        <end position="554"/>
    </location>
</feature>
<keyword evidence="19" id="KW-1185">Reference proteome</keyword>
<name>F4PQL7_CACFS</name>